<accession>A0ABY5S3E8</accession>
<evidence type="ECO:0000313" key="2">
    <source>
        <dbReference type="Proteomes" id="UP001017257"/>
    </source>
</evidence>
<geneLocation type="plasmid" evidence="1 2">
    <name>pR24_1</name>
</geneLocation>
<dbReference type="Proteomes" id="UP001017257">
    <property type="component" value="Plasmid pR24_1"/>
</dbReference>
<proteinExistence type="predicted"/>
<dbReference type="EMBL" id="CP102846">
    <property type="protein sequence ID" value="UVF22552.1"/>
    <property type="molecule type" value="Genomic_DNA"/>
</dbReference>
<sequence>MARRVGVAGAGHHHPFAFATSLTPVERVWLYLREPYLSHRVLDNYEAVLEAVCRAWNRLLDETGRLTTLTAYPYLTASANP</sequence>
<evidence type="ECO:0000313" key="1">
    <source>
        <dbReference type="EMBL" id="UVF22552.1"/>
    </source>
</evidence>
<evidence type="ECO:0008006" key="3">
    <source>
        <dbReference type="Google" id="ProtNLM"/>
    </source>
</evidence>
<protein>
    <recommendedName>
        <fullName evidence="3">Tc1-like transposase DDE domain-containing protein</fullName>
    </recommendedName>
</protein>
<reference evidence="1" key="1">
    <citation type="submission" date="2022-08" db="EMBL/GenBank/DDBJ databases">
        <title>Microvirga terrae sp. nov., isolated from soil.</title>
        <authorList>
            <person name="Kim K.H."/>
            <person name="Seo Y.L."/>
            <person name="Kim J.M."/>
            <person name="Lee J.K."/>
            <person name="Han D.M."/>
            <person name="Jeon C.O."/>
        </authorList>
    </citation>
    <scope>NUCLEOTIDE SEQUENCE</scope>
    <source>
        <strain evidence="1">R24</strain>
        <plasmid evidence="1">pR24_1</plasmid>
    </source>
</reference>
<keyword evidence="1" id="KW-0614">Plasmid</keyword>
<name>A0ABY5S3E8_9HYPH</name>
<organism evidence="1 2">
    <name type="scientific">Microvirga terrae</name>
    <dbReference type="NCBI Taxonomy" id="2740529"/>
    <lineage>
        <taxon>Bacteria</taxon>
        <taxon>Pseudomonadati</taxon>
        <taxon>Pseudomonadota</taxon>
        <taxon>Alphaproteobacteria</taxon>
        <taxon>Hyphomicrobiales</taxon>
        <taxon>Methylobacteriaceae</taxon>
        <taxon>Microvirga</taxon>
    </lineage>
</organism>
<keyword evidence="2" id="KW-1185">Reference proteome</keyword>
<gene>
    <name evidence="1" type="ORF">HPT29_025760</name>
</gene>